<feature type="transmembrane region" description="Helical" evidence="6">
    <location>
        <begin position="115"/>
        <end position="137"/>
    </location>
</feature>
<comment type="caution">
    <text evidence="8">The sequence shown here is derived from an EMBL/GenBank/DDBJ whole genome shotgun (WGS) entry which is preliminary data.</text>
</comment>
<dbReference type="GO" id="GO:0000271">
    <property type="term" value="P:polysaccharide biosynthetic process"/>
    <property type="evidence" value="ECO:0007669"/>
    <property type="project" value="InterPro"/>
</dbReference>
<name>A0A5C7W9Q0_AQUAC</name>
<sequence>MNNSHTGRTVLRARLLREMVIASRFTLVGIAATGVHVFVLWLLLAKTALPTLVANLLAFLAAFGLSFIGNYVWTFSAPGDPYRAVRRFLLISSGAFVTNTLLLAGLLASKWLESIHAAMVSAVVIPAITFLASRLWGFNYERPSQER</sequence>
<evidence type="ECO:0000259" key="7">
    <source>
        <dbReference type="Pfam" id="PF04138"/>
    </source>
</evidence>
<organism evidence="8 9">
    <name type="scientific">Aquipseudomonas alcaligenes</name>
    <name type="common">Pseudomonas alcaligenes</name>
    <dbReference type="NCBI Taxonomy" id="43263"/>
    <lineage>
        <taxon>Bacteria</taxon>
        <taxon>Pseudomonadati</taxon>
        <taxon>Pseudomonadota</taxon>
        <taxon>Gammaproteobacteria</taxon>
        <taxon>Pseudomonadales</taxon>
        <taxon>Pseudomonadaceae</taxon>
        <taxon>Aquipseudomonas</taxon>
    </lineage>
</organism>
<dbReference type="GO" id="GO:0005886">
    <property type="term" value="C:plasma membrane"/>
    <property type="evidence" value="ECO:0007669"/>
    <property type="project" value="TreeGrafter"/>
</dbReference>
<dbReference type="AlphaFoldDB" id="A0A5C7W9Q0"/>
<protein>
    <submittedName>
        <fullName evidence="8">GtrA family protein</fullName>
    </submittedName>
</protein>
<dbReference type="PANTHER" id="PTHR38459:SF1">
    <property type="entry name" value="PROPHAGE BACTOPRENOL-LINKED GLUCOSE TRANSLOCASE HOMOLOG"/>
    <property type="match status" value="1"/>
</dbReference>
<evidence type="ECO:0000313" key="9">
    <source>
        <dbReference type="Proteomes" id="UP000321110"/>
    </source>
</evidence>
<dbReference type="Pfam" id="PF04138">
    <property type="entry name" value="GtrA_DPMS_TM"/>
    <property type="match status" value="1"/>
</dbReference>
<feature type="transmembrane region" description="Helical" evidence="6">
    <location>
        <begin position="21"/>
        <end position="44"/>
    </location>
</feature>
<evidence type="ECO:0000256" key="3">
    <source>
        <dbReference type="ARBA" id="ARBA00022692"/>
    </source>
</evidence>
<feature type="domain" description="GtrA/DPMS transmembrane" evidence="7">
    <location>
        <begin position="24"/>
        <end position="138"/>
    </location>
</feature>
<comment type="subcellular location">
    <subcellularLocation>
        <location evidence="1">Membrane</location>
        <topology evidence="1">Multi-pass membrane protein</topology>
    </subcellularLocation>
</comment>
<evidence type="ECO:0000256" key="6">
    <source>
        <dbReference type="SAM" id="Phobius"/>
    </source>
</evidence>
<reference evidence="8 9" key="1">
    <citation type="submission" date="2018-09" db="EMBL/GenBank/DDBJ databases">
        <title>Metagenome Assembled Genomes from an Advanced Water Purification Facility.</title>
        <authorList>
            <person name="Stamps B.W."/>
            <person name="Spear J.R."/>
        </authorList>
    </citation>
    <scope>NUCLEOTIDE SEQUENCE [LARGE SCALE GENOMIC DNA]</scope>
    <source>
        <strain evidence="8">Bin_52_1</strain>
    </source>
</reference>
<comment type="similarity">
    <text evidence="2">Belongs to the GtrA family.</text>
</comment>
<dbReference type="EMBL" id="SSFO01000080">
    <property type="protein sequence ID" value="TXI34100.1"/>
    <property type="molecule type" value="Genomic_DNA"/>
</dbReference>
<gene>
    <name evidence="8" type="ORF">E6Q69_04790</name>
</gene>
<dbReference type="RefSeq" id="WP_237045732.1">
    <property type="nucleotide sequence ID" value="NZ_AP025273.1"/>
</dbReference>
<evidence type="ECO:0000256" key="4">
    <source>
        <dbReference type="ARBA" id="ARBA00022989"/>
    </source>
</evidence>
<evidence type="ECO:0000256" key="5">
    <source>
        <dbReference type="ARBA" id="ARBA00023136"/>
    </source>
</evidence>
<keyword evidence="4 6" id="KW-1133">Transmembrane helix</keyword>
<proteinExistence type="inferred from homology"/>
<evidence type="ECO:0000313" key="8">
    <source>
        <dbReference type="EMBL" id="TXI34100.1"/>
    </source>
</evidence>
<keyword evidence="5 6" id="KW-0472">Membrane</keyword>
<dbReference type="InterPro" id="IPR007267">
    <property type="entry name" value="GtrA_DPMS_TM"/>
</dbReference>
<feature type="transmembrane region" description="Helical" evidence="6">
    <location>
        <begin position="56"/>
        <end position="76"/>
    </location>
</feature>
<dbReference type="PANTHER" id="PTHR38459">
    <property type="entry name" value="PROPHAGE BACTOPRENOL-LINKED GLUCOSE TRANSLOCASE HOMOLOG"/>
    <property type="match status" value="1"/>
</dbReference>
<feature type="transmembrane region" description="Helical" evidence="6">
    <location>
        <begin position="88"/>
        <end position="109"/>
    </location>
</feature>
<evidence type="ECO:0000256" key="2">
    <source>
        <dbReference type="ARBA" id="ARBA00009399"/>
    </source>
</evidence>
<dbReference type="InterPro" id="IPR051401">
    <property type="entry name" value="GtrA_CellWall_Glycosyl"/>
</dbReference>
<evidence type="ECO:0000256" key="1">
    <source>
        <dbReference type="ARBA" id="ARBA00004141"/>
    </source>
</evidence>
<keyword evidence="3 6" id="KW-0812">Transmembrane</keyword>
<dbReference type="Proteomes" id="UP000321110">
    <property type="component" value="Unassembled WGS sequence"/>
</dbReference>
<accession>A0A5C7W9Q0</accession>